<accession>A0ABD5TER7</accession>
<dbReference type="Pfam" id="PF07859">
    <property type="entry name" value="Abhydrolase_3"/>
    <property type="match status" value="1"/>
</dbReference>
<dbReference type="InterPro" id="IPR002168">
    <property type="entry name" value="Lipase_GDXG_HIS_AS"/>
</dbReference>
<evidence type="ECO:0000313" key="5">
    <source>
        <dbReference type="Proteomes" id="UP001596443"/>
    </source>
</evidence>
<evidence type="ECO:0000259" key="3">
    <source>
        <dbReference type="Pfam" id="PF07859"/>
    </source>
</evidence>
<evidence type="ECO:0000256" key="2">
    <source>
        <dbReference type="ARBA" id="ARBA00022801"/>
    </source>
</evidence>
<protein>
    <submittedName>
        <fullName evidence="4">Alpha/beta hydrolase</fullName>
    </submittedName>
</protein>
<comment type="caution">
    <text evidence="4">The sequence shown here is derived from an EMBL/GenBank/DDBJ whole genome shotgun (WGS) entry which is preliminary data.</text>
</comment>
<reference evidence="4 5" key="1">
    <citation type="journal article" date="2019" name="Int. J. Syst. Evol. Microbiol.">
        <title>The Global Catalogue of Microorganisms (GCM) 10K type strain sequencing project: providing services to taxonomists for standard genome sequencing and annotation.</title>
        <authorList>
            <consortium name="The Broad Institute Genomics Platform"/>
            <consortium name="The Broad Institute Genome Sequencing Center for Infectious Disease"/>
            <person name="Wu L."/>
            <person name="Ma J."/>
        </authorList>
    </citation>
    <scope>NUCLEOTIDE SEQUENCE [LARGE SCALE GENOMIC DNA]</scope>
    <source>
        <strain evidence="4 5">SYNS20</strain>
    </source>
</reference>
<organism evidence="4 5">
    <name type="scientific">Halobaculum halobium</name>
    <dbReference type="NCBI Taxonomy" id="3032281"/>
    <lineage>
        <taxon>Archaea</taxon>
        <taxon>Methanobacteriati</taxon>
        <taxon>Methanobacteriota</taxon>
        <taxon>Stenosarchaea group</taxon>
        <taxon>Halobacteria</taxon>
        <taxon>Halobacteriales</taxon>
        <taxon>Haloferacaceae</taxon>
        <taxon>Halobaculum</taxon>
    </lineage>
</organism>
<comment type="similarity">
    <text evidence="1">Belongs to the 'GDXG' lipolytic enzyme family.</text>
</comment>
<gene>
    <name evidence="4" type="ORF">ACFQFD_08485</name>
</gene>
<dbReference type="RefSeq" id="WP_284062830.1">
    <property type="nucleotide sequence ID" value="NZ_CP126158.1"/>
</dbReference>
<dbReference type="PANTHER" id="PTHR48081:SF8">
    <property type="entry name" value="ALPHA_BETA HYDROLASE FOLD-3 DOMAIN-CONTAINING PROTEIN-RELATED"/>
    <property type="match status" value="1"/>
</dbReference>
<dbReference type="InterPro" id="IPR050300">
    <property type="entry name" value="GDXG_lipolytic_enzyme"/>
</dbReference>
<name>A0ABD5TER7_9EURY</name>
<evidence type="ECO:0000313" key="4">
    <source>
        <dbReference type="EMBL" id="MFC6786013.1"/>
    </source>
</evidence>
<dbReference type="Proteomes" id="UP001596443">
    <property type="component" value="Unassembled WGS sequence"/>
</dbReference>
<dbReference type="GO" id="GO:0016787">
    <property type="term" value="F:hydrolase activity"/>
    <property type="evidence" value="ECO:0007669"/>
    <property type="project" value="UniProtKB-KW"/>
</dbReference>
<dbReference type="PROSITE" id="PS01173">
    <property type="entry name" value="LIPASE_GDXG_HIS"/>
    <property type="match status" value="1"/>
</dbReference>
<keyword evidence="2 4" id="KW-0378">Hydrolase</keyword>
<dbReference type="AlphaFoldDB" id="A0ABD5TER7"/>
<dbReference type="InterPro" id="IPR029058">
    <property type="entry name" value="AB_hydrolase_fold"/>
</dbReference>
<dbReference type="Gene3D" id="3.40.50.1820">
    <property type="entry name" value="alpha/beta hydrolase"/>
    <property type="match status" value="1"/>
</dbReference>
<dbReference type="GeneID" id="81209078"/>
<dbReference type="EMBL" id="JBHSWX010000012">
    <property type="protein sequence ID" value="MFC6786013.1"/>
    <property type="molecule type" value="Genomic_DNA"/>
</dbReference>
<dbReference type="InterPro" id="IPR013094">
    <property type="entry name" value="AB_hydrolase_3"/>
</dbReference>
<sequence length="335" mass="35325">MTDSADGDARPDRLADLDPELREVVAEVEALGVPPWHALSVESARRIEDELFGGDGGADPNRDRGSVEPVASTLDLGIDGPDGDALPLRVYRPSETPAPTLVFFHGGGWCLGTLDSADDLARRLCRRVGAVVVSVDYRLAPEHQFPAAVDDAVRALRWTREHDARFGGNGVVGVAGSSAGGNLAAAASLATPDGEAPAVQTLLYPIVGSDFGTDSYEANADGPLLTRADMRRFWREYLRSDVDAANPHAAPLRARDPDLAATAPAVVVTGERDPLRDDGAAYVDRLSDVGVDAEHLDYEGMCHGFLSFADEVAVADAAFDDLAAATQERLAAAGD</sequence>
<dbReference type="PANTHER" id="PTHR48081">
    <property type="entry name" value="AB HYDROLASE SUPERFAMILY PROTEIN C4A8.06C"/>
    <property type="match status" value="1"/>
</dbReference>
<feature type="domain" description="Alpha/beta hydrolase fold-3" evidence="3">
    <location>
        <begin position="101"/>
        <end position="306"/>
    </location>
</feature>
<keyword evidence="5" id="KW-1185">Reference proteome</keyword>
<proteinExistence type="inferred from homology"/>
<evidence type="ECO:0000256" key="1">
    <source>
        <dbReference type="ARBA" id="ARBA00010515"/>
    </source>
</evidence>
<dbReference type="SUPFAM" id="SSF53474">
    <property type="entry name" value="alpha/beta-Hydrolases"/>
    <property type="match status" value="1"/>
</dbReference>